<keyword evidence="5" id="KW-1185">Reference proteome</keyword>
<evidence type="ECO:0000313" key="4">
    <source>
        <dbReference type="Ensembl" id="ENSANIP00000013621.1"/>
    </source>
</evidence>
<dbReference type="GO" id="GO:0046330">
    <property type="term" value="P:positive regulation of JNK cascade"/>
    <property type="evidence" value="ECO:0007669"/>
    <property type="project" value="TreeGrafter"/>
</dbReference>
<keyword evidence="1 2" id="KW-0728">SH3 domain</keyword>
<accession>A0A8B9RW97</accession>
<dbReference type="Ensembl" id="ENSANIT00000014099.1">
    <property type="protein sequence ID" value="ENSANIP00000013621.1"/>
    <property type="gene ID" value="ENSANIG00000009246.1"/>
</dbReference>
<dbReference type="PRINTS" id="PR00452">
    <property type="entry name" value="SH3DOMAIN"/>
</dbReference>
<dbReference type="PANTHER" id="PTHR14167">
    <property type="entry name" value="SH3 DOMAIN-CONTAINING"/>
    <property type="match status" value="1"/>
</dbReference>
<organism evidence="4 5">
    <name type="scientific">Accipiter nisus</name>
    <name type="common">Eurasian sparrowhawk</name>
    <dbReference type="NCBI Taxonomy" id="211598"/>
    <lineage>
        <taxon>Eukaryota</taxon>
        <taxon>Metazoa</taxon>
        <taxon>Chordata</taxon>
        <taxon>Craniata</taxon>
        <taxon>Vertebrata</taxon>
        <taxon>Euteleostomi</taxon>
        <taxon>Archelosauria</taxon>
        <taxon>Archosauria</taxon>
        <taxon>Dinosauria</taxon>
        <taxon>Saurischia</taxon>
        <taxon>Theropoda</taxon>
        <taxon>Coelurosauria</taxon>
        <taxon>Aves</taxon>
        <taxon>Neognathae</taxon>
        <taxon>Neoaves</taxon>
        <taxon>Telluraves</taxon>
        <taxon>Accipitrimorphae</taxon>
        <taxon>Accipitriformes</taxon>
        <taxon>Accipitridae</taxon>
        <taxon>Accipitrinae</taxon>
        <taxon>Accipiter</taxon>
    </lineage>
</organism>
<dbReference type="GO" id="GO:0016567">
    <property type="term" value="P:protein ubiquitination"/>
    <property type="evidence" value="ECO:0007669"/>
    <property type="project" value="TreeGrafter"/>
</dbReference>
<name>A0A8B9RW97_9AVES</name>
<dbReference type="SMART" id="SM00326">
    <property type="entry name" value="SH3"/>
    <property type="match status" value="1"/>
</dbReference>
<dbReference type="Proteomes" id="UP000694541">
    <property type="component" value="Unplaced"/>
</dbReference>
<feature type="domain" description="SH3" evidence="3">
    <location>
        <begin position="11"/>
        <end position="70"/>
    </location>
</feature>
<dbReference type="Gene3D" id="2.30.30.40">
    <property type="entry name" value="SH3 Domains"/>
    <property type="match status" value="1"/>
</dbReference>
<dbReference type="PROSITE" id="PS50002">
    <property type="entry name" value="SH3"/>
    <property type="match status" value="1"/>
</dbReference>
<dbReference type="GO" id="GO:0032436">
    <property type="term" value="P:positive regulation of proteasomal ubiquitin-dependent protein catabolic process"/>
    <property type="evidence" value="ECO:0007669"/>
    <property type="project" value="TreeGrafter"/>
</dbReference>
<sequence length="181" mass="20153">MGELQGLFLIPQVPRAKALYTYRGHNPGELRFNKGDIIVLLRQLDENWYLGEVNGISGVFPASSVQVIKHLPLPPPLGRALYSFDLRSREKTENKDCLAFHKVTPPRSSRGWAARAGLFSSLDCMVFCISVLAEKSSLSPSSWQHSCDALLALTDGKRRQEREAVVQGQVSPRSQSWMQSG</sequence>
<dbReference type="GO" id="GO:0061630">
    <property type="term" value="F:ubiquitin protein ligase activity"/>
    <property type="evidence" value="ECO:0007669"/>
    <property type="project" value="TreeGrafter"/>
</dbReference>
<reference evidence="4" key="2">
    <citation type="submission" date="2025-09" db="UniProtKB">
        <authorList>
            <consortium name="Ensembl"/>
        </authorList>
    </citation>
    <scope>IDENTIFICATION</scope>
</reference>
<dbReference type="PRINTS" id="PR00499">
    <property type="entry name" value="P67PHOX"/>
</dbReference>
<dbReference type="InterPro" id="IPR036028">
    <property type="entry name" value="SH3-like_dom_sf"/>
</dbReference>
<evidence type="ECO:0000256" key="1">
    <source>
        <dbReference type="ARBA" id="ARBA00022443"/>
    </source>
</evidence>
<evidence type="ECO:0000313" key="5">
    <source>
        <dbReference type="Proteomes" id="UP000694541"/>
    </source>
</evidence>
<evidence type="ECO:0000256" key="2">
    <source>
        <dbReference type="PROSITE-ProRule" id="PRU00192"/>
    </source>
</evidence>
<dbReference type="InterPro" id="IPR050384">
    <property type="entry name" value="Endophilin_SH3RF"/>
</dbReference>
<proteinExistence type="predicted"/>
<evidence type="ECO:0000259" key="3">
    <source>
        <dbReference type="PROSITE" id="PS50002"/>
    </source>
</evidence>
<dbReference type="InterPro" id="IPR001452">
    <property type="entry name" value="SH3_domain"/>
</dbReference>
<dbReference type="GO" id="GO:0008157">
    <property type="term" value="F:protein phosphatase 1 binding"/>
    <property type="evidence" value="ECO:0007669"/>
    <property type="project" value="TreeGrafter"/>
</dbReference>
<dbReference type="GO" id="GO:0005654">
    <property type="term" value="C:nucleoplasm"/>
    <property type="evidence" value="ECO:0007669"/>
    <property type="project" value="TreeGrafter"/>
</dbReference>
<dbReference type="FunFam" id="2.30.30.40:FF:000173">
    <property type="entry name" value="E3 ubiquitin-protein ligase SH3RF2 isoform X1"/>
    <property type="match status" value="1"/>
</dbReference>
<dbReference type="GO" id="GO:0043066">
    <property type="term" value="P:negative regulation of apoptotic process"/>
    <property type="evidence" value="ECO:0007669"/>
    <property type="project" value="TreeGrafter"/>
</dbReference>
<protein>
    <recommendedName>
        <fullName evidence="3">SH3 domain-containing protein</fullName>
    </recommendedName>
</protein>
<dbReference type="Pfam" id="PF07653">
    <property type="entry name" value="SH3_2"/>
    <property type="match status" value="1"/>
</dbReference>
<dbReference type="PANTHER" id="PTHR14167:SF60">
    <property type="entry name" value="E3 UBIQUITIN-PROTEIN LIGASE SH3RF2"/>
    <property type="match status" value="1"/>
</dbReference>
<reference evidence="4" key="1">
    <citation type="submission" date="2025-08" db="UniProtKB">
        <authorList>
            <consortium name="Ensembl"/>
        </authorList>
    </citation>
    <scope>IDENTIFICATION</scope>
</reference>
<dbReference type="AlphaFoldDB" id="A0A8B9RW97"/>
<dbReference type="SUPFAM" id="SSF50044">
    <property type="entry name" value="SH3-domain"/>
    <property type="match status" value="1"/>
</dbReference>